<keyword evidence="9" id="KW-1185">Reference proteome</keyword>
<dbReference type="NCBIfam" id="NF011104">
    <property type="entry name" value="PRK14531.1"/>
    <property type="match status" value="1"/>
</dbReference>
<dbReference type="CDD" id="cd01428">
    <property type="entry name" value="ADK"/>
    <property type="match status" value="1"/>
</dbReference>
<dbReference type="STRING" id="106370.Francci3_3011"/>
<dbReference type="SUPFAM" id="SSF52540">
    <property type="entry name" value="P-loop containing nucleoside triphosphate hydrolases"/>
    <property type="match status" value="1"/>
</dbReference>
<dbReference type="PhylomeDB" id="Q2J8M4"/>
<evidence type="ECO:0000256" key="4">
    <source>
        <dbReference type="ARBA" id="ARBA00022777"/>
    </source>
</evidence>
<dbReference type="EC" id="2.7.4.3" evidence="5 7"/>
<dbReference type="Proteomes" id="UP000001937">
    <property type="component" value="Chromosome"/>
</dbReference>
<dbReference type="GO" id="GO:0044209">
    <property type="term" value="P:AMP salvage"/>
    <property type="evidence" value="ECO:0007669"/>
    <property type="project" value="UniProtKB-UniRule"/>
</dbReference>
<feature type="binding site" evidence="5">
    <location>
        <position position="134"/>
    </location>
    <ligand>
        <name>AMP</name>
        <dbReference type="ChEBI" id="CHEBI:456215"/>
    </ligand>
</feature>
<proteinExistence type="inferred from homology"/>
<feature type="binding site" evidence="5">
    <location>
        <position position="128"/>
    </location>
    <ligand>
        <name>ATP</name>
        <dbReference type="ChEBI" id="CHEBI:30616"/>
    </ligand>
</feature>
<dbReference type="eggNOG" id="COG0563">
    <property type="taxonomic scope" value="Bacteria"/>
</dbReference>
<dbReference type="NCBIfam" id="NF001381">
    <property type="entry name" value="PRK00279.1-3"/>
    <property type="match status" value="1"/>
</dbReference>
<feature type="binding site" evidence="5">
    <location>
        <position position="145"/>
    </location>
    <ligand>
        <name>AMP</name>
        <dbReference type="ChEBI" id="CHEBI:456215"/>
    </ligand>
</feature>
<dbReference type="NCBIfam" id="NF011100">
    <property type="entry name" value="PRK14527.1"/>
    <property type="match status" value="1"/>
</dbReference>
<feature type="binding site" evidence="5">
    <location>
        <begin position="10"/>
        <end position="15"/>
    </location>
    <ligand>
        <name>ATP</name>
        <dbReference type="ChEBI" id="CHEBI:30616"/>
    </ligand>
</feature>
<evidence type="ECO:0000256" key="6">
    <source>
        <dbReference type="RuleBase" id="RU003330"/>
    </source>
</evidence>
<evidence type="ECO:0000313" key="9">
    <source>
        <dbReference type="Proteomes" id="UP000001937"/>
    </source>
</evidence>
<dbReference type="HOGENOM" id="CLU_032354_4_1_11"/>
<sequence length="204" mass="22421">MRLVLLGPPGSGKGTQGARISARHGIPSISTGRLFDRQIAAGTPLGRRAERYVRAGELVPDEIVLDIVADRLESGVDCAVGFLFDGFPRTYPQAEALDRMLVATRGPLDAVVDLDVDVDEVLDRIRRRSRTEDRVDDAEDTARRRLKVFEQETAPLRRYYQRGGLLRTVDGSGSPDEVAARIEEMLADVAHPGLRAHPGLPVCR</sequence>
<dbReference type="Pfam" id="PF00406">
    <property type="entry name" value="ADK"/>
    <property type="match status" value="1"/>
</dbReference>
<protein>
    <recommendedName>
        <fullName evidence="5 7">Adenylate kinase</fullName>
        <shortName evidence="5">AK</shortName>
        <ecNumber evidence="5 7">2.7.4.3</ecNumber>
    </recommendedName>
    <alternativeName>
        <fullName evidence="5">ATP-AMP transphosphorylase</fullName>
    </alternativeName>
    <alternativeName>
        <fullName evidence="5">ATP:AMP phosphotransferase</fullName>
    </alternativeName>
    <alternativeName>
        <fullName evidence="5">Adenylate monophosphate kinase</fullName>
    </alternativeName>
</protein>
<dbReference type="NCBIfam" id="NF011105">
    <property type="entry name" value="PRK14532.1"/>
    <property type="match status" value="1"/>
</dbReference>
<organism evidence="8 9">
    <name type="scientific">Frankia casuarinae (strain DSM 45818 / CECT 9043 / HFP020203 / CcI3)</name>
    <dbReference type="NCBI Taxonomy" id="106370"/>
    <lineage>
        <taxon>Bacteria</taxon>
        <taxon>Bacillati</taxon>
        <taxon>Actinomycetota</taxon>
        <taxon>Actinomycetes</taxon>
        <taxon>Frankiales</taxon>
        <taxon>Frankiaceae</taxon>
        <taxon>Frankia</taxon>
    </lineage>
</organism>
<keyword evidence="4 5" id="KW-0418">Kinase</keyword>
<dbReference type="HAMAP" id="MF_00235">
    <property type="entry name" value="Adenylate_kinase_Adk"/>
    <property type="match status" value="1"/>
</dbReference>
<feature type="binding site" evidence="5">
    <location>
        <begin position="86"/>
        <end position="89"/>
    </location>
    <ligand>
        <name>AMP</name>
        <dbReference type="ChEBI" id="CHEBI:456215"/>
    </ligand>
</feature>
<reference evidence="8 9" key="1">
    <citation type="journal article" date="2007" name="Genome Res.">
        <title>Genome characteristics of facultatively symbiotic Frankia sp. strains reflect host range and host plant biogeography.</title>
        <authorList>
            <person name="Normand P."/>
            <person name="Lapierre P."/>
            <person name="Tisa L.S."/>
            <person name="Gogarten J.P."/>
            <person name="Alloisio N."/>
            <person name="Bagnarol E."/>
            <person name="Bassi C.A."/>
            <person name="Berry A.M."/>
            <person name="Bickhart D.M."/>
            <person name="Choisne N."/>
            <person name="Couloux A."/>
            <person name="Cournoyer B."/>
            <person name="Cruveiller S."/>
            <person name="Daubin V."/>
            <person name="Demange N."/>
            <person name="Francino M.P."/>
            <person name="Goltsman E."/>
            <person name="Huang Y."/>
            <person name="Kopp O.R."/>
            <person name="Labarre L."/>
            <person name="Lapidus A."/>
            <person name="Lavire C."/>
            <person name="Marechal J."/>
            <person name="Martinez M."/>
            <person name="Mastronunzio J.E."/>
            <person name="Mullin B.C."/>
            <person name="Niemann J."/>
            <person name="Pujic P."/>
            <person name="Rawnsley T."/>
            <person name="Rouy Z."/>
            <person name="Schenowitz C."/>
            <person name="Sellstedt A."/>
            <person name="Tavares F."/>
            <person name="Tomkins J.P."/>
            <person name="Vallenet D."/>
            <person name="Valverde C."/>
            <person name="Wall L.G."/>
            <person name="Wang Y."/>
            <person name="Medigue C."/>
            <person name="Benson D.R."/>
        </authorList>
    </citation>
    <scope>NUCLEOTIDE SEQUENCE [LARGE SCALE GENOMIC DNA]</scope>
    <source>
        <strain evidence="9">DSM 45818 / CECT 9043 / CcI3</strain>
    </source>
</reference>
<dbReference type="PROSITE" id="PS00113">
    <property type="entry name" value="ADENYLATE_KINASE"/>
    <property type="match status" value="1"/>
</dbReference>
<dbReference type="GO" id="GO:0005737">
    <property type="term" value="C:cytoplasm"/>
    <property type="evidence" value="ECO:0007669"/>
    <property type="project" value="UniProtKB-SubCell"/>
</dbReference>
<comment type="subunit">
    <text evidence="5 7">Monomer.</text>
</comment>
<dbReference type="InterPro" id="IPR000850">
    <property type="entry name" value="Adenylat/UMP-CMP_kin"/>
</dbReference>
<dbReference type="EMBL" id="CP000249">
    <property type="protein sequence ID" value="ABD12368.1"/>
    <property type="molecule type" value="Genomic_DNA"/>
</dbReference>
<keyword evidence="1 5" id="KW-0808">Transferase</keyword>
<dbReference type="AlphaFoldDB" id="Q2J8M4"/>
<keyword evidence="5" id="KW-0963">Cytoplasm</keyword>
<feature type="binding site" evidence="5">
    <location>
        <position position="31"/>
    </location>
    <ligand>
        <name>AMP</name>
        <dbReference type="ChEBI" id="CHEBI:456215"/>
    </ligand>
</feature>
<comment type="domain">
    <text evidence="5">Consists of three domains, a large central CORE domain and two small peripheral domains, NMPbind and LID, which undergo movements during catalysis. The LID domain closes over the site of phosphoryl transfer upon ATP binding. Assembling and dissambling the active center during each catalytic cycle provides an effective means to prevent ATP hydrolysis.</text>
</comment>
<feature type="binding site" evidence="5">
    <location>
        <position position="173"/>
    </location>
    <ligand>
        <name>ATP</name>
        <dbReference type="ChEBI" id="CHEBI:30616"/>
    </ligand>
</feature>
<dbReference type="UniPathway" id="UPA00588">
    <property type="reaction ID" value="UER00649"/>
</dbReference>
<evidence type="ECO:0000256" key="3">
    <source>
        <dbReference type="ARBA" id="ARBA00022741"/>
    </source>
</evidence>
<dbReference type="GO" id="GO:0004017">
    <property type="term" value="F:AMP kinase activity"/>
    <property type="evidence" value="ECO:0007669"/>
    <property type="project" value="UniProtKB-UniRule"/>
</dbReference>
<comment type="caution">
    <text evidence="5">Lacks conserved residue(s) required for the propagation of feature annotation.</text>
</comment>
<comment type="pathway">
    <text evidence="5">Purine metabolism; AMP biosynthesis via salvage pathway; AMP from ADP: step 1/1.</text>
</comment>
<keyword evidence="2 5" id="KW-0545">Nucleotide biosynthesis</keyword>
<dbReference type="GO" id="GO:0005524">
    <property type="term" value="F:ATP binding"/>
    <property type="evidence" value="ECO:0007669"/>
    <property type="project" value="UniProtKB-UniRule"/>
</dbReference>
<evidence type="ECO:0000313" key="8">
    <source>
        <dbReference type="EMBL" id="ABD12368.1"/>
    </source>
</evidence>
<dbReference type="InterPro" id="IPR033690">
    <property type="entry name" value="Adenylat_kinase_CS"/>
</dbReference>
<evidence type="ECO:0000256" key="1">
    <source>
        <dbReference type="ARBA" id="ARBA00022679"/>
    </source>
</evidence>
<feature type="binding site" evidence="5">
    <location>
        <begin position="57"/>
        <end position="59"/>
    </location>
    <ligand>
        <name>AMP</name>
        <dbReference type="ChEBI" id="CHEBI:456215"/>
    </ligand>
</feature>
<dbReference type="PANTHER" id="PTHR23359">
    <property type="entry name" value="NUCLEOTIDE KINASE"/>
    <property type="match status" value="1"/>
</dbReference>
<comment type="function">
    <text evidence="5">Catalyzes the reversible transfer of the terminal phosphate group between ATP and AMP. Plays an important role in cellular energy homeostasis and in adenine nucleotide metabolism.</text>
</comment>
<dbReference type="InterPro" id="IPR027417">
    <property type="entry name" value="P-loop_NTPase"/>
</dbReference>
<dbReference type="KEGG" id="fra:Francci3_3011"/>
<dbReference type="Gene3D" id="3.40.50.300">
    <property type="entry name" value="P-loop containing nucleotide triphosphate hydrolases"/>
    <property type="match status" value="1"/>
</dbReference>
<name>Q2J8M4_FRACC</name>
<evidence type="ECO:0000256" key="2">
    <source>
        <dbReference type="ARBA" id="ARBA00022727"/>
    </source>
</evidence>
<comment type="subcellular location">
    <subcellularLocation>
        <location evidence="5 7">Cytoplasm</location>
    </subcellularLocation>
</comment>
<keyword evidence="5 7" id="KW-0067">ATP-binding</keyword>
<comment type="similarity">
    <text evidence="5 6">Belongs to the adenylate kinase family.</text>
</comment>
<dbReference type="RefSeq" id="WP_011437396.1">
    <property type="nucleotide sequence ID" value="NC_007777.1"/>
</dbReference>
<dbReference type="PRINTS" id="PR00094">
    <property type="entry name" value="ADENYLTKNASE"/>
</dbReference>
<keyword evidence="3 5" id="KW-0547">Nucleotide-binding</keyword>
<dbReference type="OrthoDB" id="9805030at2"/>
<feature type="region of interest" description="NMP" evidence="5">
    <location>
        <begin position="30"/>
        <end position="59"/>
    </location>
</feature>
<gene>
    <name evidence="5" type="primary">adk</name>
    <name evidence="8" type="ordered locus">Francci3_3011</name>
</gene>
<feature type="binding site" evidence="5">
    <location>
        <position position="93"/>
    </location>
    <ligand>
        <name>AMP</name>
        <dbReference type="ChEBI" id="CHEBI:456215"/>
    </ligand>
</feature>
<evidence type="ECO:0000256" key="5">
    <source>
        <dbReference type="HAMAP-Rule" id="MF_00235"/>
    </source>
</evidence>
<accession>Q2J8M4</accession>
<evidence type="ECO:0000256" key="7">
    <source>
        <dbReference type="RuleBase" id="RU003331"/>
    </source>
</evidence>
<comment type="catalytic activity">
    <reaction evidence="5 7">
        <text>AMP + ATP = 2 ADP</text>
        <dbReference type="Rhea" id="RHEA:12973"/>
        <dbReference type="ChEBI" id="CHEBI:30616"/>
        <dbReference type="ChEBI" id="CHEBI:456215"/>
        <dbReference type="ChEBI" id="CHEBI:456216"/>
        <dbReference type="EC" id="2.7.4.3"/>
    </reaction>
</comment>